<comment type="caution">
    <text evidence="3">The sequence shown here is derived from an EMBL/GenBank/DDBJ whole genome shotgun (WGS) entry which is preliminary data.</text>
</comment>
<gene>
    <name evidence="3" type="ORF">D5F01_LYC11405</name>
</gene>
<reference evidence="3 4" key="1">
    <citation type="submission" date="2019-07" db="EMBL/GenBank/DDBJ databases">
        <title>Chromosome genome assembly for large yellow croaker.</title>
        <authorList>
            <person name="Xiao S."/>
        </authorList>
    </citation>
    <scope>NUCLEOTIDE SEQUENCE [LARGE SCALE GENOMIC DNA]</scope>
    <source>
        <strain evidence="3">JMULYC20181020</strain>
        <tissue evidence="3">Muscle</tissue>
    </source>
</reference>
<evidence type="ECO:0000313" key="3">
    <source>
        <dbReference type="EMBL" id="KAE8289698.1"/>
    </source>
</evidence>
<evidence type="ECO:0000256" key="2">
    <source>
        <dbReference type="SAM" id="SignalP"/>
    </source>
</evidence>
<keyword evidence="1" id="KW-0472">Membrane</keyword>
<protein>
    <submittedName>
        <fullName evidence="3">Uncharacterized protein</fullName>
    </submittedName>
</protein>
<dbReference type="Proteomes" id="UP000424527">
    <property type="component" value="Unassembled WGS sequence"/>
</dbReference>
<evidence type="ECO:0000256" key="1">
    <source>
        <dbReference type="SAM" id="Phobius"/>
    </source>
</evidence>
<feature type="signal peptide" evidence="2">
    <location>
        <begin position="1"/>
        <end position="34"/>
    </location>
</feature>
<dbReference type="AlphaFoldDB" id="A0A6G0IDT9"/>
<proteinExistence type="predicted"/>
<organism evidence="3 4">
    <name type="scientific">Larimichthys crocea</name>
    <name type="common">Large yellow croaker</name>
    <name type="synonym">Pseudosciaena crocea</name>
    <dbReference type="NCBI Taxonomy" id="215358"/>
    <lineage>
        <taxon>Eukaryota</taxon>
        <taxon>Metazoa</taxon>
        <taxon>Chordata</taxon>
        <taxon>Craniata</taxon>
        <taxon>Vertebrata</taxon>
        <taxon>Euteleostomi</taxon>
        <taxon>Actinopterygii</taxon>
        <taxon>Neopterygii</taxon>
        <taxon>Teleostei</taxon>
        <taxon>Neoteleostei</taxon>
        <taxon>Acanthomorphata</taxon>
        <taxon>Eupercaria</taxon>
        <taxon>Sciaenidae</taxon>
        <taxon>Larimichthys</taxon>
    </lineage>
</organism>
<keyword evidence="1" id="KW-1133">Transmembrane helix</keyword>
<accession>A0A6G0IDT9</accession>
<feature type="chain" id="PRO_5026341396" evidence="2">
    <location>
        <begin position="35"/>
        <end position="198"/>
    </location>
</feature>
<keyword evidence="1" id="KW-0812">Transmembrane</keyword>
<keyword evidence="2" id="KW-0732">Signal</keyword>
<evidence type="ECO:0000313" key="4">
    <source>
        <dbReference type="Proteomes" id="UP000424527"/>
    </source>
</evidence>
<dbReference type="EMBL" id="REGW02000011">
    <property type="protein sequence ID" value="KAE8289698.1"/>
    <property type="molecule type" value="Genomic_DNA"/>
</dbReference>
<feature type="transmembrane region" description="Helical" evidence="1">
    <location>
        <begin position="144"/>
        <end position="167"/>
    </location>
</feature>
<name>A0A6G0IDT9_LARCR</name>
<keyword evidence="4" id="KW-1185">Reference proteome</keyword>
<sequence>MRISSMISDMRSSMISGSVLWVLIFNVFLQVGSTQNNSCVVTVGAKDTAYYITKMPNVADLEDCEYTWANASNHVLANNLDKLPKLVMRKSVDTLVILGCMNHTIHSLDCYSQGRFTFQCFCDCSKRAPLQKDKEKQTETSNPWIFVSVVIVVIVIILVSVLCFLVYRYRDDISRKCNHLSNYTPGKRSSVDQPIVIV</sequence>